<dbReference type="PANTHER" id="PTHR42643:SF24">
    <property type="entry name" value="IONOTROPIC RECEPTOR 60A"/>
    <property type="match status" value="1"/>
</dbReference>
<keyword evidence="3" id="KW-0813">Transport</keyword>
<evidence type="ECO:0000259" key="16">
    <source>
        <dbReference type="Pfam" id="PF10613"/>
    </source>
</evidence>
<evidence type="ECO:0000256" key="14">
    <source>
        <dbReference type="SAM" id="SignalP"/>
    </source>
</evidence>
<evidence type="ECO:0000256" key="8">
    <source>
        <dbReference type="ARBA" id="ARBA00023136"/>
    </source>
</evidence>
<dbReference type="Gene3D" id="3.40.190.10">
    <property type="entry name" value="Periplasmic binding protein-like II"/>
    <property type="match status" value="1"/>
</dbReference>
<protein>
    <submittedName>
        <fullName evidence="17">Uncharacterized protein</fullName>
    </submittedName>
</protein>
<keyword evidence="5 13" id="KW-0812">Transmembrane</keyword>
<keyword evidence="10" id="KW-0325">Glycoprotein</keyword>
<reference evidence="17 18" key="1">
    <citation type="journal article" date="2011" name="Science">
        <title>The ecoresponsive genome of Daphnia pulex.</title>
        <authorList>
            <person name="Colbourne J.K."/>
            <person name="Pfrender M.E."/>
            <person name="Gilbert D."/>
            <person name="Thomas W.K."/>
            <person name="Tucker A."/>
            <person name="Oakley T.H."/>
            <person name="Tokishita S."/>
            <person name="Aerts A."/>
            <person name="Arnold G.J."/>
            <person name="Basu M.K."/>
            <person name="Bauer D.J."/>
            <person name="Caceres C.E."/>
            <person name="Carmel L."/>
            <person name="Casola C."/>
            <person name="Choi J.H."/>
            <person name="Detter J.C."/>
            <person name="Dong Q."/>
            <person name="Dusheyko S."/>
            <person name="Eads B.D."/>
            <person name="Frohlich T."/>
            <person name="Geiler-Samerotte K.A."/>
            <person name="Gerlach D."/>
            <person name="Hatcher P."/>
            <person name="Jogdeo S."/>
            <person name="Krijgsveld J."/>
            <person name="Kriventseva E.V."/>
            <person name="Kultz D."/>
            <person name="Laforsch C."/>
            <person name="Lindquist E."/>
            <person name="Lopez J."/>
            <person name="Manak J.R."/>
            <person name="Muller J."/>
            <person name="Pangilinan J."/>
            <person name="Patwardhan R.P."/>
            <person name="Pitluck S."/>
            <person name="Pritham E.J."/>
            <person name="Rechtsteiner A."/>
            <person name="Rho M."/>
            <person name="Rogozin I.B."/>
            <person name="Sakarya O."/>
            <person name="Salamov A."/>
            <person name="Schaack S."/>
            <person name="Shapiro H."/>
            <person name="Shiga Y."/>
            <person name="Skalitzky C."/>
            <person name="Smith Z."/>
            <person name="Souvorov A."/>
            <person name="Sung W."/>
            <person name="Tang Z."/>
            <person name="Tsuchiya D."/>
            <person name="Tu H."/>
            <person name="Vos H."/>
            <person name="Wang M."/>
            <person name="Wolf Y.I."/>
            <person name="Yamagata H."/>
            <person name="Yamada T."/>
            <person name="Ye Y."/>
            <person name="Shaw J.R."/>
            <person name="Andrews J."/>
            <person name="Crease T.J."/>
            <person name="Tang H."/>
            <person name="Lucas S.M."/>
            <person name="Robertson H.M."/>
            <person name="Bork P."/>
            <person name="Koonin E.V."/>
            <person name="Zdobnov E.M."/>
            <person name="Grigoriev I.V."/>
            <person name="Lynch M."/>
            <person name="Boore J.L."/>
        </authorList>
    </citation>
    <scope>NUCLEOTIDE SEQUENCE [LARGE SCALE GENOMIC DNA]</scope>
</reference>
<dbReference type="PhylomeDB" id="E9GMH0"/>
<evidence type="ECO:0000259" key="15">
    <source>
        <dbReference type="Pfam" id="PF00060"/>
    </source>
</evidence>
<evidence type="ECO:0000256" key="4">
    <source>
        <dbReference type="ARBA" id="ARBA00022475"/>
    </source>
</evidence>
<feature type="domain" description="Ionotropic glutamate receptor C-terminal" evidence="15">
    <location>
        <begin position="168"/>
        <end position="272"/>
    </location>
</feature>
<evidence type="ECO:0000256" key="6">
    <source>
        <dbReference type="ARBA" id="ARBA00022989"/>
    </source>
</evidence>
<accession>E9GMH0</accession>
<dbReference type="Proteomes" id="UP000000305">
    <property type="component" value="Unassembled WGS sequence"/>
</dbReference>
<keyword evidence="8 13" id="KW-0472">Membrane</keyword>
<dbReference type="AlphaFoldDB" id="E9GMH0"/>
<dbReference type="InParanoid" id="E9GMH0"/>
<proteinExistence type="inferred from homology"/>
<dbReference type="eggNOG" id="KOG1052">
    <property type="taxonomic scope" value="Eukaryota"/>
</dbReference>
<evidence type="ECO:0000313" key="17">
    <source>
        <dbReference type="EMBL" id="EFX79391.1"/>
    </source>
</evidence>
<gene>
    <name evidence="17" type="ORF">DAPPUDRAFT_319679</name>
</gene>
<evidence type="ECO:0000256" key="13">
    <source>
        <dbReference type="SAM" id="Phobius"/>
    </source>
</evidence>
<evidence type="ECO:0000256" key="10">
    <source>
        <dbReference type="ARBA" id="ARBA00023180"/>
    </source>
</evidence>
<keyword evidence="6 13" id="KW-1133">Transmembrane helix</keyword>
<dbReference type="InterPro" id="IPR001320">
    <property type="entry name" value="Iontro_rcpt_C"/>
</dbReference>
<evidence type="ECO:0000256" key="5">
    <source>
        <dbReference type="ARBA" id="ARBA00022692"/>
    </source>
</evidence>
<sequence>MVITKGKLAFLICFLVFVLAIMNTSSDSNFYTTTNQMQISLRGKKLRAVTGHFPPYVSILRNSSGHITGYSNHMYHLLLYLSQKLKFTYRIFPARENTFGVKNIGIWNGVIGAVANFEADIGLVPATVSLERYEAIEFSEFVGGDNTGILIKYPAANISFTSAFDVFSLTVWIGGIISGIAISAISVVLSYLKNHCVKHSIVFDISYSNCSSIIRFIGNHFQCHQPSQKLLAATWCFVTFVFVNTYNSTLTSYMSVTYQKPEIINSFRDLATATPSYKATVLIGSIQDIDLRVMMEV</sequence>
<name>E9GMH0_DAPPU</name>
<evidence type="ECO:0000256" key="2">
    <source>
        <dbReference type="ARBA" id="ARBA00008685"/>
    </source>
</evidence>
<dbReference type="OMA" id="WTEREEN"/>
<dbReference type="OrthoDB" id="6362381at2759"/>
<dbReference type="KEGG" id="dpx:DAPPUDRAFT_319679"/>
<feature type="signal peptide" evidence="14">
    <location>
        <begin position="1"/>
        <end position="26"/>
    </location>
</feature>
<feature type="transmembrane region" description="Helical" evidence="13">
    <location>
        <begin position="169"/>
        <end position="192"/>
    </location>
</feature>
<comment type="similarity">
    <text evidence="2">Belongs to the glutamate-gated ion channel (TC 1.A.10.1) family.</text>
</comment>
<keyword evidence="7" id="KW-0406">Ion transport</keyword>
<evidence type="ECO:0000256" key="7">
    <source>
        <dbReference type="ARBA" id="ARBA00023065"/>
    </source>
</evidence>
<evidence type="ECO:0000256" key="1">
    <source>
        <dbReference type="ARBA" id="ARBA00004651"/>
    </source>
</evidence>
<keyword evidence="4" id="KW-1003">Cell membrane</keyword>
<dbReference type="PANTHER" id="PTHR42643">
    <property type="entry name" value="IONOTROPIC RECEPTOR 20A-RELATED"/>
    <property type="match status" value="1"/>
</dbReference>
<feature type="chain" id="PRO_5003240468" evidence="14">
    <location>
        <begin position="27"/>
        <end position="297"/>
    </location>
</feature>
<dbReference type="Pfam" id="PF10613">
    <property type="entry name" value="Lig_chan-Glu_bd"/>
    <property type="match status" value="1"/>
</dbReference>
<dbReference type="EMBL" id="GL732552">
    <property type="protein sequence ID" value="EFX79391.1"/>
    <property type="molecule type" value="Genomic_DNA"/>
</dbReference>
<keyword evidence="11" id="KW-1071">Ligand-gated ion channel</keyword>
<evidence type="ECO:0000256" key="11">
    <source>
        <dbReference type="ARBA" id="ARBA00023286"/>
    </source>
</evidence>
<dbReference type="GO" id="GO:0015276">
    <property type="term" value="F:ligand-gated monoatomic ion channel activity"/>
    <property type="evidence" value="ECO:0007669"/>
    <property type="project" value="InterPro"/>
</dbReference>
<keyword evidence="14" id="KW-0732">Signal</keyword>
<keyword evidence="12" id="KW-0407">Ion channel</keyword>
<evidence type="ECO:0000313" key="18">
    <source>
        <dbReference type="Proteomes" id="UP000000305"/>
    </source>
</evidence>
<dbReference type="FunFam" id="1.10.287.70:FF:000458">
    <property type="entry name" value="Uncharacterized protein"/>
    <property type="match status" value="1"/>
</dbReference>
<dbReference type="SUPFAM" id="SSF53850">
    <property type="entry name" value="Periplasmic binding protein-like II"/>
    <property type="match status" value="1"/>
</dbReference>
<dbReference type="InterPro" id="IPR052192">
    <property type="entry name" value="Insect_Ionotropic_Sensory_Rcpt"/>
</dbReference>
<dbReference type="InterPro" id="IPR019594">
    <property type="entry name" value="Glu/Gly-bd"/>
</dbReference>
<dbReference type="STRING" id="6669.E9GMH0"/>
<organism evidence="17 18">
    <name type="scientific">Daphnia pulex</name>
    <name type="common">Water flea</name>
    <dbReference type="NCBI Taxonomy" id="6669"/>
    <lineage>
        <taxon>Eukaryota</taxon>
        <taxon>Metazoa</taxon>
        <taxon>Ecdysozoa</taxon>
        <taxon>Arthropoda</taxon>
        <taxon>Crustacea</taxon>
        <taxon>Branchiopoda</taxon>
        <taxon>Diplostraca</taxon>
        <taxon>Cladocera</taxon>
        <taxon>Anomopoda</taxon>
        <taxon>Daphniidae</taxon>
        <taxon>Daphnia</taxon>
    </lineage>
</organism>
<evidence type="ECO:0000256" key="12">
    <source>
        <dbReference type="ARBA" id="ARBA00023303"/>
    </source>
</evidence>
<keyword evidence="9" id="KW-0675">Receptor</keyword>
<keyword evidence="18" id="KW-1185">Reference proteome</keyword>
<comment type="subcellular location">
    <subcellularLocation>
        <location evidence="1">Cell membrane</location>
        <topology evidence="1">Multi-pass membrane protein</topology>
    </subcellularLocation>
</comment>
<feature type="domain" description="Ionotropic glutamate receptor L-glutamate and glycine-binding" evidence="16">
    <location>
        <begin position="47"/>
        <end position="154"/>
    </location>
</feature>
<dbReference type="GO" id="GO:0005886">
    <property type="term" value="C:plasma membrane"/>
    <property type="evidence" value="ECO:0007669"/>
    <property type="project" value="UniProtKB-SubCell"/>
</dbReference>
<evidence type="ECO:0000256" key="9">
    <source>
        <dbReference type="ARBA" id="ARBA00023170"/>
    </source>
</evidence>
<dbReference type="HOGENOM" id="CLU_937701_0_0_1"/>
<dbReference type="Gene3D" id="1.10.287.70">
    <property type="match status" value="1"/>
</dbReference>
<dbReference type="Pfam" id="PF00060">
    <property type="entry name" value="Lig_chan"/>
    <property type="match status" value="1"/>
</dbReference>
<evidence type="ECO:0000256" key="3">
    <source>
        <dbReference type="ARBA" id="ARBA00022448"/>
    </source>
</evidence>
<dbReference type="GO" id="GO:0050906">
    <property type="term" value="P:detection of stimulus involved in sensory perception"/>
    <property type="evidence" value="ECO:0007669"/>
    <property type="project" value="UniProtKB-ARBA"/>
</dbReference>